<keyword evidence="3" id="KW-1185">Reference proteome</keyword>
<accession>A0ABN0SJ00</accession>
<evidence type="ECO:0000313" key="3">
    <source>
        <dbReference type="Proteomes" id="UP001498238"/>
    </source>
</evidence>
<feature type="transmembrane region" description="Helical" evidence="1">
    <location>
        <begin position="20"/>
        <end position="41"/>
    </location>
</feature>
<keyword evidence="1" id="KW-1133">Transmembrane helix</keyword>
<dbReference type="Proteomes" id="UP001498238">
    <property type="component" value="Unassembled WGS sequence"/>
</dbReference>
<organism evidence="2 3">
    <name type="scientific">Brevibacterium metallidurans</name>
    <dbReference type="NCBI Taxonomy" id="1482676"/>
    <lineage>
        <taxon>Bacteria</taxon>
        <taxon>Bacillati</taxon>
        <taxon>Actinomycetota</taxon>
        <taxon>Actinomycetes</taxon>
        <taxon>Micrococcales</taxon>
        <taxon>Brevibacteriaceae</taxon>
        <taxon>Brevibacterium</taxon>
    </lineage>
</organism>
<gene>
    <name evidence="2" type="ORF">NCCP602_03830</name>
</gene>
<feature type="transmembrane region" description="Helical" evidence="1">
    <location>
        <begin position="47"/>
        <end position="72"/>
    </location>
</feature>
<evidence type="ECO:0000256" key="1">
    <source>
        <dbReference type="SAM" id="Phobius"/>
    </source>
</evidence>
<reference evidence="2 3" key="1">
    <citation type="submission" date="2024-01" db="EMBL/GenBank/DDBJ databases">
        <title>Characterization of antibiotic resistant novel bacterial strains and their environmental applications.</title>
        <authorList>
            <person name="Manzoor S."/>
            <person name="Abbas S."/>
            <person name="Arshad M."/>
            <person name="Ahmed I."/>
        </authorList>
    </citation>
    <scope>NUCLEOTIDE SEQUENCE [LARGE SCALE GENOMIC DNA]</scope>
    <source>
        <strain evidence="2 3">NCCP-602</strain>
    </source>
</reference>
<dbReference type="EMBL" id="BAAAAF010000001">
    <property type="protein sequence ID" value="GAA0034422.1"/>
    <property type="molecule type" value="Genomic_DNA"/>
</dbReference>
<keyword evidence="1" id="KW-0472">Membrane</keyword>
<evidence type="ECO:0000313" key="2">
    <source>
        <dbReference type="EMBL" id="GAA0034422.1"/>
    </source>
</evidence>
<sequence length="87" mass="9272">MAPSKSAKKSSSTVSYKDAFKVGLVCGVAVLILSIVVTRAWQDPAAFGFAFIYAGVAFVAVTALASVLNWALRNDTQNDDQSYPILK</sequence>
<comment type="caution">
    <text evidence="2">The sequence shown here is derived from an EMBL/GenBank/DDBJ whole genome shotgun (WGS) entry which is preliminary data.</text>
</comment>
<name>A0ABN0SJ00_9MICO</name>
<protein>
    <submittedName>
        <fullName evidence="2">Uncharacterized protein</fullName>
    </submittedName>
</protein>
<keyword evidence="1" id="KW-0812">Transmembrane</keyword>
<proteinExistence type="predicted"/>
<dbReference type="RefSeq" id="WP_339391400.1">
    <property type="nucleotide sequence ID" value="NZ_BAAAAF010000001.1"/>
</dbReference>